<feature type="coiled-coil region" evidence="1">
    <location>
        <begin position="25"/>
        <end position="99"/>
    </location>
</feature>
<dbReference type="Proteomes" id="UP000060778">
    <property type="component" value="Chromosome"/>
</dbReference>
<dbReference type="InterPro" id="IPR036390">
    <property type="entry name" value="WH_DNA-bd_sf"/>
</dbReference>
<evidence type="ECO:0000313" key="3">
    <source>
        <dbReference type="Proteomes" id="UP000060778"/>
    </source>
</evidence>
<dbReference type="InterPro" id="IPR036388">
    <property type="entry name" value="WH-like_DNA-bd_sf"/>
</dbReference>
<gene>
    <name evidence="2" type="ORF">EYM_01515</name>
</gene>
<evidence type="ECO:0000313" key="2">
    <source>
        <dbReference type="EMBL" id="ALU12215.1"/>
    </source>
</evidence>
<sequence>MVIWLFFRKKKKQGRRLKHVYIDRLIKLNELVRKLDEEIFELERLKEERKEEYLRALREKEEEKARALEIEIKDLSKKVRDLKTTKNLLEMELRKMEKETSHANAVATLQRIYEVLEDRKAILEGALLPYAERAKSNIENVLIELKGLDMPTPNAQALKEVMIDSTELLKPIDSGLEKELNDAYNNAYWSTPSTQPVALADGAIRKYSFDEVVEKVYEVIRIYHQYGRAHKLSVKKIASHLGITEAEVRKALERLEKEGKIAIRKRG</sequence>
<dbReference type="Gene3D" id="1.10.10.10">
    <property type="entry name" value="Winged helix-like DNA-binding domain superfamily/Winged helix DNA-binding domain"/>
    <property type="match status" value="1"/>
</dbReference>
<dbReference type="EMBL" id="CP006867">
    <property type="protein sequence ID" value="ALU12215.1"/>
    <property type="molecule type" value="Genomic_DNA"/>
</dbReference>
<organism evidence="2 3">
    <name type="scientific">Ignicoccus islandicus DSM 13165</name>
    <dbReference type="NCBI Taxonomy" id="940295"/>
    <lineage>
        <taxon>Archaea</taxon>
        <taxon>Thermoproteota</taxon>
        <taxon>Thermoprotei</taxon>
        <taxon>Desulfurococcales</taxon>
        <taxon>Desulfurococcaceae</taxon>
        <taxon>Ignicoccus</taxon>
    </lineage>
</organism>
<keyword evidence="3" id="KW-1185">Reference proteome</keyword>
<accession>A0A0U3FQQ4</accession>
<dbReference type="SUPFAM" id="SSF46785">
    <property type="entry name" value="Winged helix' DNA-binding domain"/>
    <property type="match status" value="1"/>
</dbReference>
<proteinExistence type="predicted"/>
<dbReference type="STRING" id="940295.EYM_01515"/>
<evidence type="ECO:0000256" key="1">
    <source>
        <dbReference type="SAM" id="Coils"/>
    </source>
</evidence>
<dbReference type="GeneID" id="30679711"/>
<name>A0A0U3FQQ4_9CREN</name>
<reference evidence="2 3" key="1">
    <citation type="submission" date="2013-11" db="EMBL/GenBank/DDBJ databases">
        <title>Comparative genomics of Ignicoccus.</title>
        <authorList>
            <person name="Podar M."/>
        </authorList>
    </citation>
    <scope>NUCLEOTIDE SEQUENCE [LARGE SCALE GENOMIC DNA]</scope>
    <source>
        <strain evidence="2 3">DSM 13165</strain>
    </source>
</reference>
<dbReference type="KEGG" id="iis:EYM_01515"/>
<keyword evidence="1" id="KW-0175">Coiled coil</keyword>
<protein>
    <submittedName>
        <fullName evidence="2">Uncharacterized protein</fullName>
    </submittedName>
</protein>
<dbReference type="AlphaFoldDB" id="A0A0U3FQQ4"/>
<dbReference type="RefSeq" id="WP_075049344.1">
    <property type="nucleotide sequence ID" value="NZ_CP006867.1"/>
</dbReference>